<sequence>THHHGSGGLGWPGWLGIGAALAAALAVGVGLTRRGRTASGPRVGDRPSPVPGAPQARRLPEDK</sequence>
<dbReference type="Proteomes" id="UP000282674">
    <property type="component" value="Unassembled WGS sequence"/>
</dbReference>
<comment type="caution">
    <text evidence="3">The sequence shown here is derived from an EMBL/GenBank/DDBJ whole genome shotgun (WGS) entry which is preliminary data.</text>
</comment>
<keyword evidence="2" id="KW-0472">Membrane</keyword>
<organism evidence="3 4">
    <name type="scientific">Actinomadura harenae</name>
    <dbReference type="NCBI Taxonomy" id="2483351"/>
    <lineage>
        <taxon>Bacteria</taxon>
        <taxon>Bacillati</taxon>
        <taxon>Actinomycetota</taxon>
        <taxon>Actinomycetes</taxon>
        <taxon>Streptosporangiales</taxon>
        <taxon>Thermomonosporaceae</taxon>
        <taxon>Actinomadura</taxon>
    </lineage>
</organism>
<evidence type="ECO:0000313" key="3">
    <source>
        <dbReference type="EMBL" id="RMI32496.1"/>
    </source>
</evidence>
<evidence type="ECO:0000256" key="1">
    <source>
        <dbReference type="SAM" id="MobiDB-lite"/>
    </source>
</evidence>
<protein>
    <submittedName>
        <fullName evidence="3">Uncharacterized protein</fullName>
    </submittedName>
</protein>
<feature type="transmembrane region" description="Helical" evidence="2">
    <location>
        <begin position="12"/>
        <end position="32"/>
    </location>
</feature>
<evidence type="ECO:0000313" key="4">
    <source>
        <dbReference type="Proteomes" id="UP000282674"/>
    </source>
</evidence>
<keyword evidence="2" id="KW-1133">Transmembrane helix</keyword>
<dbReference type="RefSeq" id="WP_199745164.1">
    <property type="nucleotide sequence ID" value="NZ_RFFG01000193.1"/>
</dbReference>
<accession>A0A3M2L677</accession>
<name>A0A3M2L677_9ACTN</name>
<evidence type="ECO:0000256" key="2">
    <source>
        <dbReference type="SAM" id="Phobius"/>
    </source>
</evidence>
<proteinExistence type="predicted"/>
<keyword evidence="2" id="KW-0812">Transmembrane</keyword>
<feature type="non-terminal residue" evidence="3">
    <location>
        <position position="1"/>
    </location>
</feature>
<dbReference type="AlphaFoldDB" id="A0A3M2L677"/>
<reference evidence="3 4" key="1">
    <citation type="submission" date="2018-10" db="EMBL/GenBank/DDBJ databases">
        <title>Isolation from soil.</title>
        <authorList>
            <person name="Hu J."/>
        </authorList>
    </citation>
    <scope>NUCLEOTIDE SEQUENCE [LARGE SCALE GENOMIC DNA]</scope>
    <source>
        <strain evidence="3 4">NEAU-Ht49</strain>
    </source>
</reference>
<keyword evidence="4" id="KW-1185">Reference proteome</keyword>
<feature type="region of interest" description="Disordered" evidence="1">
    <location>
        <begin position="34"/>
        <end position="63"/>
    </location>
</feature>
<gene>
    <name evidence="3" type="ORF">EBO15_41925</name>
</gene>
<dbReference type="EMBL" id="RFFG01000193">
    <property type="protein sequence ID" value="RMI32496.1"/>
    <property type="molecule type" value="Genomic_DNA"/>
</dbReference>